<dbReference type="RefSeq" id="WP_072909989.1">
    <property type="nucleotide sequence ID" value="NZ_FQZT01000023.1"/>
</dbReference>
<dbReference type="Pfam" id="PF24755">
    <property type="entry name" value="SpoVR_C"/>
    <property type="match status" value="1"/>
</dbReference>
<reference evidence="3 4" key="1">
    <citation type="submission" date="2016-11" db="EMBL/GenBank/DDBJ databases">
        <authorList>
            <person name="Jaros S."/>
            <person name="Januszkiewicz K."/>
            <person name="Wedrychowicz H."/>
        </authorList>
    </citation>
    <scope>NUCLEOTIDE SEQUENCE [LARGE SCALE GENOMIC DNA]</scope>
    <source>
        <strain evidence="3 4">DSM 5091</strain>
    </source>
</reference>
<dbReference type="Pfam" id="PF04293">
    <property type="entry name" value="SpoVR"/>
    <property type="match status" value="1"/>
</dbReference>
<dbReference type="STRING" id="1122189.SAMN02745165_03467"/>
<dbReference type="InterPro" id="IPR007390">
    <property type="entry name" value="Spore_V_R"/>
</dbReference>
<feature type="domain" description="SpoVR-like C-terminal" evidence="2">
    <location>
        <begin position="453"/>
        <end position="501"/>
    </location>
</feature>
<dbReference type="InterPro" id="IPR057008">
    <property type="entry name" value="SpoVR-like_C"/>
</dbReference>
<proteinExistence type="predicted"/>
<evidence type="ECO:0000259" key="1">
    <source>
        <dbReference type="Pfam" id="PF04293"/>
    </source>
</evidence>
<dbReference type="PANTHER" id="PTHR30029:SF2">
    <property type="entry name" value="STAGE V SPORULATION PROTEIN R"/>
    <property type="match status" value="1"/>
</dbReference>
<evidence type="ECO:0000259" key="2">
    <source>
        <dbReference type="Pfam" id="PF24755"/>
    </source>
</evidence>
<dbReference type="Proteomes" id="UP000184171">
    <property type="component" value="Unassembled WGS sequence"/>
</dbReference>
<feature type="domain" description="SpoVR protein-like N-terminal" evidence="1">
    <location>
        <begin position="9"/>
        <end position="441"/>
    </location>
</feature>
<protein>
    <submittedName>
        <fullName evidence="3">Stage V sporulation protein R</fullName>
    </submittedName>
</protein>
<dbReference type="AlphaFoldDB" id="A0A1M6N0P3"/>
<name>A0A1M6N0P3_MALRU</name>
<keyword evidence="4" id="KW-1185">Reference proteome</keyword>
<gene>
    <name evidence="3" type="ORF">SAMN02745165_03467</name>
</gene>
<dbReference type="OrthoDB" id="9784270at2"/>
<dbReference type="PANTHER" id="PTHR30029">
    <property type="entry name" value="STAGE V SPORULATION PROTEIN R"/>
    <property type="match status" value="1"/>
</dbReference>
<sequence>MQLIDQKTKKIMEGCKERAWAAGLSFDEESLEYVVSNRDMIELMPKNMIPTLYDYWVHDVEVLKEKGKYELYPSNPYETVINTRPAISFYNDNNPDWLNVMIFYHVIGHIDFFQNNLYFRHTWEYDLAGQALADKRLIGRLRSEHGRWVDYVIEFARGIDNLVGYHAELAKYNRTGNGCSSRMDYYFDYFLQAVKQVTTSEYVKQVEAFNEYSAKHGKKLGEQAFFADVQKKHPEFDASYEKYLDKYEPDSPDLLQFLIDHSPFLNKDENKWMKSVLQIVRTTSIYFQPQIRTKIMNEGWASYWHETLFLQDDRIGGHEVSYARVNSSVTSMPRVGLNPYALGMRMFYNLEEMADRGCYSYDFRRLSNAEARKQFDRKTGTGRDFIFKVRENFCDFTFINDFVDQDFVDKNNLFVVGQRLNKERMTWQYYVRSRKAEAYRQMLFASLYHPPVIEIVPEKSTDGCLYLNHRHEGKPLVNEYIANTMLGIEYLWGNPVKLETNEAEVKAGSETNDEEGPQVTWRRVCYTMKDRQFSREALETDD</sequence>
<evidence type="ECO:0000313" key="3">
    <source>
        <dbReference type="EMBL" id="SHJ89203.1"/>
    </source>
</evidence>
<organism evidence="3 4">
    <name type="scientific">Malonomonas rubra DSM 5091</name>
    <dbReference type="NCBI Taxonomy" id="1122189"/>
    <lineage>
        <taxon>Bacteria</taxon>
        <taxon>Pseudomonadati</taxon>
        <taxon>Thermodesulfobacteriota</taxon>
        <taxon>Desulfuromonadia</taxon>
        <taxon>Desulfuromonadales</taxon>
        <taxon>Geopsychrobacteraceae</taxon>
        <taxon>Malonomonas</taxon>
    </lineage>
</organism>
<dbReference type="EMBL" id="FQZT01000023">
    <property type="protein sequence ID" value="SHJ89203.1"/>
    <property type="molecule type" value="Genomic_DNA"/>
</dbReference>
<evidence type="ECO:0000313" key="4">
    <source>
        <dbReference type="Proteomes" id="UP000184171"/>
    </source>
</evidence>
<accession>A0A1M6N0P3</accession>
<dbReference type="InterPro" id="IPR056174">
    <property type="entry name" value="SpoVR_N"/>
</dbReference>